<dbReference type="KEGG" id="ccun:CCUN_0970"/>
<evidence type="ECO:0000313" key="2">
    <source>
        <dbReference type="Proteomes" id="UP000192902"/>
    </source>
</evidence>
<name>A0A1W6BWU2_9BACT</name>
<dbReference type="AlphaFoldDB" id="A0A1W6BWU2"/>
<gene>
    <name evidence="1" type="ORF">CCUN_0970</name>
</gene>
<accession>A0A1W6BWU2</accession>
<reference evidence="1 2" key="1">
    <citation type="submission" date="2017-04" db="EMBL/GenBank/DDBJ databases">
        <title>Complete genome sequence of the Campylobacter cuniculorum type strain LMG24588.</title>
        <authorList>
            <person name="Miller W.G."/>
            <person name="Yee E."/>
            <person name="Revez J."/>
            <person name="Bono J.L."/>
            <person name="Rossi M."/>
        </authorList>
    </citation>
    <scope>NUCLEOTIDE SEQUENCE [LARGE SCALE GENOMIC DNA]</scope>
    <source>
        <strain evidence="1 2">LMG 24588</strain>
    </source>
</reference>
<protein>
    <submittedName>
        <fullName evidence="1">Uncharacterized protein</fullName>
    </submittedName>
</protein>
<organism evidence="1 2">
    <name type="scientific">Campylobacter cuniculorum DSM 23162 = LMG 24588</name>
    <dbReference type="NCBI Taxonomy" id="1121267"/>
    <lineage>
        <taxon>Bacteria</taxon>
        <taxon>Pseudomonadati</taxon>
        <taxon>Campylobacterota</taxon>
        <taxon>Epsilonproteobacteria</taxon>
        <taxon>Campylobacterales</taxon>
        <taxon>Campylobacteraceae</taxon>
        <taxon>Campylobacter</taxon>
    </lineage>
</organism>
<dbReference type="EMBL" id="CP020867">
    <property type="protein sequence ID" value="ARJ56576.1"/>
    <property type="molecule type" value="Genomic_DNA"/>
</dbReference>
<dbReference type="Proteomes" id="UP000192902">
    <property type="component" value="Chromosome"/>
</dbReference>
<proteinExistence type="predicted"/>
<dbReference type="RefSeq" id="WP_027306391.1">
    <property type="nucleotide sequence ID" value="NZ_CP020867.1"/>
</dbReference>
<evidence type="ECO:0000313" key="1">
    <source>
        <dbReference type="EMBL" id="ARJ56576.1"/>
    </source>
</evidence>
<sequence>MLKNILLVSFVFIPCILEAYSTFGAYGYRPQNPNLSVERPYRPGKYGMNNIYNEKNKHNYCSKYNGIFICFV</sequence>